<reference evidence="11" key="1">
    <citation type="submission" date="2025-08" db="UniProtKB">
        <authorList>
            <consortium name="RefSeq"/>
        </authorList>
    </citation>
    <scope>IDENTIFICATION</scope>
    <source>
        <tissue evidence="11">Whole insect</tissue>
    </source>
</reference>
<comment type="caution">
    <text evidence="10">Lacks conserved residue(s) required for the propagation of feature annotation.</text>
</comment>
<feature type="transmembrane region" description="Helical" evidence="10">
    <location>
        <begin position="123"/>
        <end position="145"/>
    </location>
</feature>
<keyword evidence="7 10" id="KW-0472">Membrane</keyword>
<dbReference type="InParanoid" id="A0A6P7FCR5"/>
<evidence type="ECO:0000256" key="6">
    <source>
        <dbReference type="ARBA" id="ARBA00022989"/>
    </source>
</evidence>
<keyword evidence="5 10" id="KW-0552">Olfaction</keyword>
<dbReference type="GO" id="GO:0005549">
    <property type="term" value="F:odorant binding"/>
    <property type="evidence" value="ECO:0007669"/>
    <property type="project" value="InterPro"/>
</dbReference>
<keyword evidence="2" id="KW-1003">Cell membrane</keyword>
<dbReference type="GO" id="GO:0007165">
    <property type="term" value="P:signal transduction"/>
    <property type="evidence" value="ECO:0007669"/>
    <property type="project" value="UniProtKB-KW"/>
</dbReference>
<evidence type="ECO:0000256" key="2">
    <source>
        <dbReference type="ARBA" id="ARBA00022475"/>
    </source>
</evidence>
<evidence type="ECO:0000256" key="10">
    <source>
        <dbReference type="RuleBase" id="RU351113"/>
    </source>
</evidence>
<evidence type="ECO:0000256" key="4">
    <source>
        <dbReference type="ARBA" id="ARBA00022692"/>
    </source>
</evidence>
<evidence type="ECO:0000256" key="7">
    <source>
        <dbReference type="ARBA" id="ARBA00023136"/>
    </source>
</evidence>
<dbReference type="PANTHER" id="PTHR21137:SF35">
    <property type="entry name" value="ODORANT RECEPTOR 19A-RELATED"/>
    <property type="match status" value="1"/>
</dbReference>
<dbReference type="AlphaFoldDB" id="A0A6P7FCR5"/>
<name>A0A6P7FCR5_DIAVI</name>
<feature type="transmembrane region" description="Helical" evidence="10">
    <location>
        <begin position="65"/>
        <end position="86"/>
    </location>
</feature>
<comment type="subcellular location">
    <subcellularLocation>
        <location evidence="1 10">Cell membrane</location>
        <topology evidence="1 10">Multi-pass membrane protein</topology>
    </subcellularLocation>
</comment>
<evidence type="ECO:0000256" key="1">
    <source>
        <dbReference type="ARBA" id="ARBA00004651"/>
    </source>
</evidence>
<keyword evidence="4 10" id="KW-0812">Transmembrane</keyword>
<feature type="transmembrane region" description="Helical" evidence="10">
    <location>
        <begin position="26"/>
        <end position="53"/>
    </location>
</feature>
<protein>
    <recommendedName>
        <fullName evidence="10">Odorant receptor</fullName>
    </recommendedName>
</protein>
<dbReference type="GO" id="GO:0005886">
    <property type="term" value="C:plasma membrane"/>
    <property type="evidence" value="ECO:0007669"/>
    <property type="project" value="UniProtKB-SubCell"/>
</dbReference>
<dbReference type="InterPro" id="IPR004117">
    <property type="entry name" value="7tm6_olfct_rcpt"/>
</dbReference>
<accession>A0A6P7FCR5</accession>
<keyword evidence="3 10" id="KW-0716">Sensory transduction</keyword>
<comment type="similarity">
    <text evidence="10">Belongs to the insect chemoreceptor superfamily. Heteromeric odorant receptor channel (TC 1.A.69) family.</text>
</comment>
<keyword evidence="9 10" id="KW-0807">Transducer</keyword>
<feature type="transmembrane region" description="Helical" evidence="10">
    <location>
        <begin position="165"/>
        <end position="194"/>
    </location>
</feature>
<evidence type="ECO:0000256" key="3">
    <source>
        <dbReference type="ARBA" id="ARBA00022606"/>
    </source>
</evidence>
<feature type="transmembrane region" description="Helical" evidence="10">
    <location>
        <begin position="260"/>
        <end position="280"/>
    </location>
</feature>
<dbReference type="RefSeq" id="XP_028133446.1">
    <property type="nucleotide sequence ID" value="XM_028277645.1"/>
</dbReference>
<proteinExistence type="inferred from homology"/>
<evidence type="ECO:0000313" key="11">
    <source>
        <dbReference type="RefSeq" id="XP_028133446.1"/>
    </source>
</evidence>
<organism evidence="11">
    <name type="scientific">Diabrotica virgifera virgifera</name>
    <name type="common">western corn rootworm</name>
    <dbReference type="NCBI Taxonomy" id="50390"/>
    <lineage>
        <taxon>Eukaryota</taxon>
        <taxon>Metazoa</taxon>
        <taxon>Ecdysozoa</taxon>
        <taxon>Arthropoda</taxon>
        <taxon>Hexapoda</taxon>
        <taxon>Insecta</taxon>
        <taxon>Pterygota</taxon>
        <taxon>Neoptera</taxon>
        <taxon>Endopterygota</taxon>
        <taxon>Coleoptera</taxon>
        <taxon>Polyphaga</taxon>
        <taxon>Cucujiformia</taxon>
        <taxon>Chrysomeloidea</taxon>
        <taxon>Chrysomelidae</taxon>
        <taxon>Galerucinae</taxon>
        <taxon>Diabroticina</taxon>
        <taxon>Diabroticites</taxon>
        <taxon>Diabrotica</taxon>
    </lineage>
</organism>
<gene>
    <name evidence="11" type="primary">LOC114328713</name>
</gene>
<dbReference type="GO" id="GO:0004984">
    <property type="term" value="F:olfactory receptor activity"/>
    <property type="evidence" value="ECO:0007669"/>
    <property type="project" value="InterPro"/>
</dbReference>
<feature type="transmembrane region" description="Helical" evidence="10">
    <location>
        <begin position="292"/>
        <end position="310"/>
    </location>
</feature>
<keyword evidence="6 10" id="KW-1133">Transmembrane helix</keyword>
<dbReference type="PANTHER" id="PTHR21137">
    <property type="entry name" value="ODORANT RECEPTOR"/>
    <property type="match status" value="1"/>
</dbReference>
<evidence type="ECO:0000256" key="5">
    <source>
        <dbReference type="ARBA" id="ARBA00022725"/>
    </source>
</evidence>
<evidence type="ECO:0000256" key="8">
    <source>
        <dbReference type="ARBA" id="ARBA00023170"/>
    </source>
</evidence>
<keyword evidence="8 10" id="KW-0675">Receptor</keyword>
<sequence>MGTIRGRGDELYIIRKILSFGVSKEYYGILAVCLACAIAVLELQIIIAAILIYNKNGTWKALTPYFTIATLIQPACAGMLILITILPKLENMLDTITENSRELVYLDKLFETGVKKDVKNIKILSAAIIIISFTAHLIFAMPSVFNDYDIHMIYWLTREYCEAPLTAIMSWISSASLLIGSFSVAYPLIFFAYFKFHICLQLRWIATYLEQRFTITAKHESYNIQNKAYHDMVSTELKSAIKYSLIVEKSFKLLLDIQNFWMLLISPSGMIAGAGIIYFIAIDIRPDTNYRIFYALFEVVVMEVSFGSFGQNIYDESTKLEDVLYHSPWIYWNQKNKKALLLILLFRKGLVLSFFNLVDVNHEVLITHCRVLYSIVAVVVNYK</sequence>
<evidence type="ECO:0000256" key="9">
    <source>
        <dbReference type="ARBA" id="ARBA00023224"/>
    </source>
</evidence>